<evidence type="ECO:0000256" key="4">
    <source>
        <dbReference type="ARBA" id="ARBA00022692"/>
    </source>
</evidence>
<organism evidence="9 10">
    <name type="scientific">Leptidea sinapis</name>
    <dbReference type="NCBI Taxonomy" id="189913"/>
    <lineage>
        <taxon>Eukaryota</taxon>
        <taxon>Metazoa</taxon>
        <taxon>Ecdysozoa</taxon>
        <taxon>Arthropoda</taxon>
        <taxon>Hexapoda</taxon>
        <taxon>Insecta</taxon>
        <taxon>Pterygota</taxon>
        <taxon>Neoptera</taxon>
        <taxon>Endopterygota</taxon>
        <taxon>Lepidoptera</taxon>
        <taxon>Glossata</taxon>
        <taxon>Ditrysia</taxon>
        <taxon>Papilionoidea</taxon>
        <taxon>Pieridae</taxon>
        <taxon>Dismorphiinae</taxon>
        <taxon>Leptidea</taxon>
    </lineage>
</organism>
<dbReference type="InterPro" id="IPR009318">
    <property type="entry name" value="Gustatory_rcpt"/>
</dbReference>
<sequence length="157" mass="18078">MFYAAAITSHIVIWRLSCSWQRLSIYWLSVESALNIKQVPRDETLKRKLRTVTIFICFGGAVEHLMNILSSIGLHCAPPDVMRTYILKSHGFLLLEHEYNEMIALAVVFASIFATVLWNFLDLLIILYCKGLTSRYLRLNICVETICLETQHNNISK</sequence>
<accession>A0A5E4R716</accession>
<dbReference type="EMBL" id="FZQP02007084">
    <property type="protein sequence ID" value="VVD06161.1"/>
    <property type="molecule type" value="Genomic_DNA"/>
</dbReference>
<gene>
    <name evidence="9" type="ORF">LSINAPIS_LOCUS15571</name>
</gene>
<keyword evidence="7" id="KW-0675">Receptor</keyword>
<evidence type="ECO:0000256" key="7">
    <source>
        <dbReference type="ARBA" id="ARBA00023170"/>
    </source>
</evidence>
<dbReference type="AlphaFoldDB" id="A0A5E4R716"/>
<evidence type="ECO:0000256" key="6">
    <source>
        <dbReference type="ARBA" id="ARBA00023136"/>
    </source>
</evidence>
<keyword evidence="5 8" id="KW-1133">Transmembrane helix</keyword>
<evidence type="ECO:0000256" key="1">
    <source>
        <dbReference type="ARBA" id="ARBA00004651"/>
    </source>
</evidence>
<name>A0A5E4R716_9NEOP</name>
<dbReference type="Proteomes" id="UP000324832">
    <property type="component" value="Unassembled WGS sequence"/>
</dbReference>
<reference evidence="9 10" key="1">
    <citation type="submission" date="2017-07" db="EMBL/GenBank/DDBJ databases">
        <authorList>
            <person name="Talla V."/>
            <person name="Backstrom N."/>
        </authorList>
    </citation>
    <scope>NUCLEOTIDE SEQUENCE [LARGE SCALE GENOMIC DNA]</scope>
</reference>
<evidence type="ECO:0000313" key="9">
    <source>
        <dbReference type="EMBL" id="VVD06161.1"/>
    </source>
</evidence>
<dbReference type="PANTHER" id="PTHR21421">
    <property type="entry name" value="GUSTATORY RECEPTOR"/>
    <property type="match status" value="1"/>
</dbReference>
<keyword evidence="3" id="KW-1003">Cell membrane</keyword>
<dbReference type="GO" id="GO:0008527">
    <property type="term" value="F:taste receptor activity"/>
    <property type="evidence" value="ECO:0007669"/>
    <property type="project" value="InterPro"/>
</dbReference>
<evidence type="ECO:0000256" key="2">
    <source>
        <dbReference type="ARBA" id="ARBA00005327"/>
    </source>
</evidence>
<evidence type="ECO:0000256" key="5">
    <source>
        <dbReference type="ARBA" id="ARBA00022989"/>
    </source>
</evidence>
<evidence type="ECO:0000313" key="10">
    <source>
        <dbReference type="Proteomes" id="UP000324832"/>
    </source>
</evidence>
<feature type="transmembrane region" description="Helical" evidence="8">
    <location>
        <begin position="51"/>
        <end position="74"/>
    </location>
</feature>
<feature type="non-terminal residue" evidence="9">
    <location>
        <position position="157"/>
    </location>
</feature>
<keyword evidence="6 8" id="KW-0472">Membrane</keyword>
<dbReference type="GO" id="GO:0050916">
    <property type="term" value="P:sensory perception of sweet taste"/>
    <property type="evidence" value="ECO:0007669"/>
    <property type="project" value="UniProtKB-ARBA"/>
</dbReference>
<protein>
    <submittedName>
        <fullName evidence="9">Uncharacterized protein</fullName>
    </submittedName>
</protein>
<dbReference type="Pfam" id="PF06151">
    <property type="entry name" value="Trehalose_recp"/>
    <property type="match status" value="1"/>
</dbReference>
<feature type="transmembrane region" description="Helical" evidence="8">
    <location>
        <begin position="102"/>
        <end position="129"/>
    </location>
</feature>
<evidence type="ECO:0000256" key="3">
    <source>
        <dbReference type="ARBA" id="ARBA00022475"/>
    </source>
</evidence>
<keyword evidence="4 8" id="KW-0812">Transmembrane</keyword>
<evidence type="ECO:0000256" key="8">
    <source>
        <dbReference type="SAM" id="Phobius"/>
    </source>
</evidence>
<dbReference type="PANTHER" id="PTHR21421:SF29">
    <property type="entry name" value="GUSTATORY RECEPTOR 5A FOR TREHALOSE-RELATED"/>
    <property type="match status" value="1"/>
</dbReference>
<keyword evidence="10" id="KW-1185">Reference proteome</keyword>
<comment type="subcellular location">
    <subcellularLocation>
        <location evidence="1">Cell membrane</location>
        <topology evidence="1">Multi-pass membrane protein</topology>
    </subcellularLocation>
</comment>
<comment type="similarity">
    <text evidence="2">Belongs to the insect chemoreceptor superfamily. Gustatory receptor (GR) family. Gr5a subfamily.</text>
</comment>
<proteinExistence type="inferred from homology"/>
<dbReference type="GO" id="GO:0005886">
    <property type="term" value="C:plasma membrane"/>
    <property type="evidence" value="ECO:0007669"/>
    <property type="project" value="UniProtKB-SubCell"/>
</dbReference>